<accession>A0ABT3M059</accession>
<dbReference type="InterPro" id="IPR020584">
    <property type="entry name" value="DNA_recomb/repair_RecA_CS"/>
</dbReference>
<dbReference type="SUPFAM" id="SSF52540">
    <property type="entry name" value="P-loop containing nucleoside triphosphate hydrolases"/>
    <property type="match status" value="1"/>
</dbReference>
<dbReference type="InterPro" id="IPR020587">
    <property type="entry name" value="RecA_monomer-monomer_interface"/>
</dbReference>
<dbReference type="PRINTS" id="PR00142">
    <property type="entry name" value="RECA"/>
</dbReference>
<evidence type="ECO:0000259" key="12">
    <source>
        <dbReference type="PROSITE" id="PS50163"/>
    </source>
</evidence>
<dbReference type="GeneID" id="93342138"/>
<feature type="domain" description="RecA family profile 2" evidence="12">
    <location>
        <begin position="212"/>
        <end position="285"/>
    </location>
</feature>
<dbReference type="SMART" id="SM00382">
    <property type="entry name" value="AAA"/>
    <property type="match status" value="1"/>
</dbReference>
<feature type="binding site" evidence="7">
    <location>
        <begin position="78"/>
        <end position="85"/>
    </location>
    <ligand>
        <name>ATP</name>
        <dbReference type="ChEBI" id="CHEBI:30616"/>
    </ligand>
</feature>
<evidence type="ECO:0000256" key="6">
    <source>
        <dbReference type="ARBA" id="ARBA00023172"/>
    </source>
</evidence>
<dbReference type="PROSITE" id="PS50163">
    <property type="entry name" value="RECA_3"/>
    <property type="match status" value="1"/>
</dbReference>
<keyword evidence="4 7" id="KW-0067">ATP-binding</keyword>
<sequence length="387" mass="42303">MKKEKADKAQDKETDQRKQAIDAALGQIEKQFGKGSIMRLGADTRMAEMNVVSTGSLDLDIALGIGGFPSGRIIEIYGPESSGKTTLTLSAIAETQKKGGIAAFIDAEHALDPSYAKKLGVNVDDLLVAQPDNGEEALEICESLVRSNAIDLIVIDSVAALVPKAEIEGDMGDSHMGLQARLMSQALRKLTGTISKSSTTVIFINQIRMKIGVMFGSPETTTGGNALKFYASIRLDIRRIETLKEKEEPVGNRVRVKVVKNKCAPPFRQAEFDIMYANGINRESSLIDLAVRHDLVAKAGSWYSYNSEKIGQGKEQVRNFFLENPDIAFKIENQVRDLNGLPLLDQAKIQTREVKSIERDPKETKETKSKQPVSFSTEGDGDIAVGE</sequence>
<organism evidence="13 14">
    <name type="scientific">Leptospira limi</name>
    <dbReference type="NCBI Taxonomy" id="2950023"/>
    <lineage>
        <taxon>Bacteria</taxon>
        <taxon>Pseudomonadati</taxon>
        <taxon>Spirochaetota</taxon>
        <taxon>Spirochaetia</taxon>
        <taxon>Leptospirales</taxon>
        <taxon>Leptospiraceae</taxon>
        <taxon>Leptospira</taxon>
    </lineage>
</organism>
<keyword evidence="7 9" id="KW-0227">DNA damage</keyword>
<evidence type="ECO:0000256" key="4">
    <source>
        <dbReference type="ARBA" id="ARBA00022840"/>
    </source>
</evidence>
<evidence type="ECO:0000256" key="9">
    <source>
        <dbReference type="RuleBase" id="RU004527"/>
    </source>
</evidence>
<dbReference type="PANTHER" id="PTHR45900">
    <property type="entry name" value="RECA"/>
    <property type="match status" value="1"/>
</dbReference>
<evidence type="ECO:0000256" key="1">
    <source>
        <dbReference type="ARBA" id="ARBA00009391"/>
    </source>
</evidence>
<dbReference type="SUPFAM" id="SSF54752">
    <property type="entry name" value="RecA protein, C-terminal domain"/>
    <property type="match status" value="1"/>
</dbReference>
<feature type="region of interest" description="Disordered" evidence="10">
    <location>
        <begin position="352"/>
        <end position="387"/>
    </location>
</feature>
<evidence type="ECO:0000256" key="7">
    <source>
        <dbReference type="HAMAP-Rule" id="MF_00268"/>
    </source>
</evidence>
<keyword evidence="7 8" id="KW-0234">DNA repair</keyword>
<evidence type="ECO:0000256" key="3">
    <source>
        <dbReference type="ARBA" id="ARBA00022741"/>
    </source>
</evidence>
<dbReference type="CDD" id="cd00983">
    <property type="entry name" value="RecA"/>
    <property type="match status" value="1"/>
</dbReference>
<comment type="similarity">
    <text evidence="1 7 9">Belongs to the RecA family.</text>
</comment>
<dbReference type="Proteomes" id="UP001209737">
    <property type="component" value="Unassembled WGS sequence"/>
</dbReference>
<evidence type="ECO:0000259" key="11">
    <source>
        <dbReference type="PROSITE" id="PS50162"/>
    </source>
</evidence>
<name>A0ABT3M059_9LEPT</name>
<dbReference type="PROSITE" id="PS50162">
    <property type="entry name" value="RECA_2"/>
    <property type="match status" value="1"/>
</dbReference>
<feature type="compositionally biased region" description="Basic and acidic residues" evidence="10">
    <location>
        <begin position="352"/>
        <end position="369"/>
    </location>
</feature>
<dbReference type="RefSeq" id="WP_100727826.1">
    <property type="nucleotide sequence ID" value="NZ_JAMQPV010000002.1"/>
</dbReference>
<dbReference type="InterPro" id="IPR020588">
    <property type="entry name" value="RecA_ATP-bd"/>
</dbReference>
<dbReference type="NCBIfam" id="TIGR02012">
    <property type="entry name" value="tigrfam_recA"/>
    <property type="match status" value="1"/>
</dbReference>
<dbReference type="Gene3D" id="3.40.50.300">
    <property type="entry name" value="P-loop containing nucleotide triphosphate hydrolases"/>
    <property type="match status" value="1"/>
</dbReference>
<gene>
    <name evidence="7 13" type="primary">recA</name>
    <name evidence="13" type="ORF">ND812_14805</name>
</gene>
<keyword evidence="3 7" id="KW-0547">Nucleotide-binding</keyword>
<dbReference type="InterPro" id="IPR023400">
    <property type="entry name" value="RecA_C_sf"/>
</dbReference>
<dbReference type="InterPro" id="IPR049428">
    <property type="entry name" value="RecA-like_N"/>
</dbReference>
<keyword evidence="5 7" id="KW-0238">DNA-binding</keyword>
<reference evidence="13 14" key="1">
    <citation type="submission" date="2022-06" db="EMBL/GenBank/DDBJ databases">
        <title>Leptospira isolates from biofilms formed at urban environments.</title>
        <authorList>
            <person name="Ribeiro P.S."/>
            <person name="Sousa T."/>
            <person name="Carvalho N."/>
            <person name="Aburjaile F."/>
            <person name="Neves F."/>
            <person name="Oliveira D."/>
            <person name="Blanco L."/>
            <person name="Lima J."/>
            <person name="Costa F."/>
            <person name="Brenig B."/>
            <person name="Soares S."/>
            <person name="Ramos R."/>
            <person name="Goes-Neto A."/>
            <person name="Matiuzzi M."/>
            <person name="Azevedo V."/>
            <person name="Ristow P."/>
        </authorList>
    </citation>
    <scope>NUCLEOTIDE SEQUENCE [LARGE SCALE GENOMIC DNA]</scope>
    <source>
        <strain evidence="13 14">VSF25</strain>
    </source>
</reference>
<dbReference type="Pfam" id="PF00154">
    <property type="entry name" value="RecA_N"/>
    <property type="match status" value="1"/>
</dbReference>
<dbReference type="PROSITE" id="PS00321">
    <property type="entry name" value="RECA_1"/>
    <property type="match status" value="1"/>
</dbReference>
<keyword evidence="6 7" id="KW-0233">DNA recombination</keyword>
<keyword evidence="7" id="KW-0963">Cytoplasm</keyword>
<evidence type="ECO:0000256" key="2">
    <source>
        <dbReference type="ARBA" id="ARBA00015553"/>
    </source>
</evidence>
<evidence type="ECO:0000256" key="8">
    <source>
        <dbReference type="RuleBase" id="RU000526"/>
    </source>
</evidence>
<dbReference type="InterPro" id="IPR049261">
    <property type="entry name" value="RecA-like_C"/>
</dbReference>
<protein>
    <recommendedName>
        <fullName evidence="2 7">Protein RecA</fullName>
    </recommendedName>
    <alternativeName>
        <fullName evidence="7 8">Recombinase A</fullName>
    </alternativeName>
</protein>
<comment type="caution">
    <text evidence="13">The sequence shown here is derived from an EMBL/GenBank/DDBJ whole genome shotgun (WGS) entry which is preliminary data.</text>
</comment>
<evidence type="ECO:0000256" key="10">
    <source>
        <dbReference type="SAM" id="MobiDB-lite"/>
    </source>
</evidence>
<comment type="function">
    <text evidence="7">Can catalyze the hydrolysis of ATP in the presence of single-stranded DNA, the ATP-dependent uptake of single-stranded DNA by duplex DNA, and the ATP-dependent hybridization of homologous single-stranded DNAs. It interacts with LexA causing its activation and leading to its autocatalytic cleavage.</text>
</comment>
<evidence type="ECO:0000256" key="5">
    <source>
        <dbReference type="ARBA" id="ARBA00023125"/>
    </source>
</evidence>
<dbReference type="HAMAP" id="MF_00268">
    <property type="entry name" value="RecA"/>
    <property type="match status" value="1"/>
</dbReference>
<feature type="domain" description="RecA family profile 1" evidence="11">
    <location>
        <begin position="48"/>
        <end position="207"/>
    </location>
</feature>
<dbReference type="InterPro" id="IPR013765">
    <property type="entry name" value="DNA_recomb/repair_RecA"/>
</dbReference>
<comment type="subcellular location">
    <subcellularLocation>
        <location evidence="7">Cytoplasm</location>
    </subcellularLocation>
</comment>
<dbReference type="InterPro" id="IPR027417">
    <property type="entry name" value="P-loop_NTPase"/>
</dbReference>
<dbReference type="EMBL" id="JAMQPV010000002">
    <property type="protein sequence ID" value="MCW7463365.1"/>
    <property type="molecule type" value="Genomic_DNA"/>
</dbReference>
<dbReference type="PANTHER" id="PTHR45900:SF1">
    <property type="entry name" value="MITOCHONDRIAL DNA REPAIR PROTEIN RECA HOMOLOG-RELATED"/>
    <property type="match status" value="1"/>
</dbReference>
<evidence type="ECO:0000313" key="14">
    <source>
        <dbReference type="Proteomes" id="UP001209737"/>
    </source>
</evidence>
<proteinExistence type="inferred from homology"/>
<dbReference type="InterPro" id="IPR003593">
    <property type="entry name" value="AAA+_ATPase"/>
</dbReference>
<keyword evidence="14" id="KW-1185">Reference proteome</keyword>
<keyword evidence="7 8" id="KW-0742">SOS response</keyword>
<evidence type="ECO:0000313" key="13">
    <source>
        <dbReference type="EMBL" id="MCW7463365.1"/>
    </source>
</evidence>
<dbReference type="Pfam" id="PF21096">
    <property type="entry name" value="RecA_C"/>
    <property type="match status" value="1"/>
</dbReference>